<dbReference type="SUPFAM" id="SSF47571">
    <property type="entry name" value="Cloroperoxidase"/>
    <property type="match status" value="1"/>
</dbReference>
<evidence type="ECO:0000256" key="1">
    <source>
        <dbReference type="ARBA" id="ARBA00001970"/>
    </source>
</evidence>
<keyword evidence="6" id="KW-0408">Iron</keyword>
<dbReference type="PANTHER" id="PTHR33577">
    <property type="entry name" value="STERIGMATOCYSTIN BIOSYNTHESIS PEROXIDASE STCC-RELATED"/>
    <property type="match status" value="1"/>
</dbReference>
<gene>
    <name evidence="9" type="ORF">PODCO_200028</name>
</gene>
<keyword evidence="5" id="KW-0560">Oxidoreductase</keyword>
<evidence type="ECO:0000259" key="8">
    <source>
        <dbReference type="PROSITE" id="PS51405"/>
    </source>
</evidence>
<evidence type="ECO:0000313" key="9">
    <source>
        <dbReference type="EMBL" id="VBB75011.1"/>
    </source>
</evidence>
<evidence type="ECO:0000256" key="5">
    <source>
        <dbReference type="ARBA" id="ARBA00023002"/>
    </source>
</evidence>
<comment type="similarity">
    <text evidence="7">Belongs to the chloroperoxidase family.</text>
</comment>
<dbReference type="InterPro" id="IPR000028">
    <property type="entry name" value="Chloroperoxidase"/>
</dbReference>
<evidence type="ECO:0000256" key="6">
    <source>
        <dbReference type="ARBA" id="ARBA00023004"/>
    </source>
</evidence>
<dbReference type="Gene3D" id="1.10.489.10">
    <property type="entry name" value="Chloroperoxidase-like"/>
    <property type="match status" value="1"/>
</dbReference>
<dbReference type="Pfam" id="PF01328">
    <property type="entry name" value="Peroxidase_2"/>
    <property type="match status" value="1"/>
</dbReference>
<accession>A0ABY6S0M0</accession>
<keyword evidence="2 9" id="KW-0575">Peroxidase</keyword>
<proteinExistence type="inferred from homology"/>
<dbReference type="PROSITE" id="PS51405">
    <property type="entry name" value="HEME_HALOPEROXIDASE"/>
    <property type="match status" value="1"/>
</dbReference>
<feature type="domain" description="Heme haloperoxidase family profile" evidence="8">
    <location>
        <begin position="13"/>
        <end position="261"/>
    </location>
</feature>
<evidence type="ECO:0000313" key="10">
    <source>
        <dbReference type="Proteomes" id="UP000280685"/>
    </source>
</evidence>
<protein>
    <submittedName>
        <fullName evidence="9">Peroxidase</fullName>
    </submittedName>
</protein>
<keyword evidence="3" id="KW-0349">Heme</keyword>
<evidence type="ECO:0000256" key="4">
    <source>
        <dbReference type="ARBA" id="ARBA00022723"/>
    </source>
</evidence>
<evidence type="ECO:0000256" key="2">
    <source>
        <dbReference type="ARBA" id="ARBA00022559"/>
    </source>
</evidence>
<dbReference type="Proteomes" id="UP000280685">
    <property type="component" value="Chromosome 2"/>
</dbReference>
<sequence length="280" mass="31268">MSMSTAAELNDVAVGHYTRPKPPDIRSPCPLLNALANHGYLPRDGRSFHQAELSAALKKVGLSPTLRLVLSNPVFLEHQTAAESQQQRPASSSKLWYLMRNPWAIFFSFFGMRRPGQQDDSGEPVLDLDQIGLPGVAEHDISLTRRNVAQGDHLKAQPDLVEGLLASSPDGRKTMTAEDFDSLRKRRMDAQKQDNPGLLYGPLQHRNSCAEIALVLCVFGDDTKVPRENVRALFAEERLPTKEGWKPRRWGRSLGLMELSRTSNRVAQLIGVKLNNHVFD</sequence>
<dbReference type="EMBL" id="LR026965">
    <property type="protein sequence ID" value="VBB75011.1"/>
    <property type="molecule type" value="Genomic_DNA"/>
</dbReference>
<reference evidence="9" key="1">
    <citation type="submission" date="2018-02" db="EMBL/GenBank/DDBJ databases">
        <authorList>
            <person name="Silar P."/>
        </authorList>
    </citation>
    <scope>NUCLEOTIDE SEQUENCE [LARGE SCALE GENOMIC DNA]</scope>
    <source>
        <strain evidence="9">T</strain>
    </source>
</reference>
<comment type="cofactor">
    <cofactor evidence="1">
        <name>heme b</name>
        <dbReference type="ChEBI" id="CHEBI:60344"/>
    </cofactor>
</comment>
<evidence type="ECO:0000256" key="3">
    <source>
        <dbReference type="ARBA" id="ARBA00022617"/>
    </source>
</evidence>
<keyword evidence="4" id="KW-0479">Metal-binding</keyword>
<organism evidence="9 10">
    <name type="scientific">Podospora comata</name>
    <dbReference type="NCBI Taxonomy" id="48703"/>
    <lineage>
        <taxon>Eukaryota</taxon>
        <taxon>Fungi</taxon>
        <taxon>Dikarya</taxon>
        <taxon>Ascomycota</taxon>
        <taxon>Pezizomycotina</taxon>
        <taxon>Sordariomycetes</taxon>
        <taxon>Sordariomycetidae</taxon>
        <taxon>Sordariales</taxon>
        <taxon>Podosporaceae</taxon>
        <taxon>Podospora</taxon>
    </lineage>
</organism>
<name>A0ABY6S0M0_PODCO</name>
<dbReference type="GO" id="GO:0004601">
    <property type="term" value="F:peroxidase activity"/>
    <property type="evidence" value="ECO:0007669"/>
    <property type="project" value="UniProtKB-KW"/>
</dbReference>
<dbReference type="PANTHER" id="PTHR33577:SF9">
    <property type="entry name" value="PEROXIDASE STCC"/>
    <property type="match status" value="1"/>
</dbReference>
<evidence type="ECO:0000256" key="7">
    <source>
        <dbReference type="ARBA" id="ARBA00025795"/>
    </source>
</evidence>
<dbReference type="InterPro" id="IPR036851">
    <property type="entry name" value="Chloroperoxidase-like_sf"/>
</dbReference>
<keyword evidence="10" id="KW-1185">Reference proteome</keyword>